<evidence type="ECO:0000313" key="2">
    <source>
        <dbReference type="Proteomes" id="UP001304970"/>
    </source>
</evidence>
<name>A0AA96V4P7_9EURY</name>
<evidence type="ECO:0008006" key="3">
    <source>
        <dbReference type="Google" id="ProtNLM"/>
    </source>
</evidence>
<reference evidence="1 2" key="1">
    <citation type="submission" date="2023-07" db="EMBL/GenBank/DDBJ databases">
        <title>Closed genome sequence of Methanosarcinaceae archaeon Am2.</title>
        <authorList>
            <person name="Poehlein A."/>
            <person name="Protasov E."/>
            <person name="Platt K."/>
            <person name="Reeh H."/>
            <person name="Daniel R."/>
            <person name="Brune A."/>
        </authorList>
    </citation>
    <scope>NUCLEOTIDE SEQUENCE [LARGE SCALE GENOMIC DNA]</scope>
    <source>
        <strain evidence="1 2">Am2</strain>
    </source>
</reference>
<protein>
    <recommendedName>
        <fullName evidence="3">Abi family protein</fullName>
    </recommendedName>
</protein>
<dbReference type="AlphaFoldDB" id="A0AA96V4P7"/>
<keyword evidence="2" id="KW-1185">Reference proteome</keyword>
<sequence>MHTRVGSSFFLIDMPNNNLPLSVTDQITLLKGRGLVFNDEISAAHFLFNNNFYRLKSYMHIFHAPDKHFLKNIFFEDILELYHFDRDLRSLIFNATEEIEIAFRTQIISQYSMSYGGHWYLDEIYFRNHSLHFNFLEKLYDNIESSTEDFMVPYKKQISVSSCWMVPACWISFEVMSFRQLSMLYQNLYRNDKCKKDVAVHFGIKSPLVLENWMHCMSLIRNICAHHGRLWNRTIPKNIELLNSCSEPFIQISNIRTDKIYAYICCMLYLLNKIEPQNNFKLQLFKLFEKYPSTKLNLMGFPQGWESEPLWKI</sequence>
<dbReference type="Pfam" id="PF07751">
    <property type="entry name" value="Abi_2"/>
    <property type="match status" value="1"/>
</dbReference>
<dbReference type="EMBL" id="CP131061">
    <property type="protein sequence ID" value="WNY26489.1"/>
    <property type="molecule type" value="Genomic_DNA"/>
</dbReference>
<dbReference type="InterPro" id="IPR011664">
    <property type="entry name" value="Abi_system_AbiD/AbiF-like"/>
</dbReference>
<accession>A0AA96V4P7</accession>
<gene>
    <name evidence="1" type="ORF">MsAm2_02510</name>
</gene>
<organism evidence="1 2">
    <name type="scientific">Methanolapillus ohkumae</name>
    <dbReference type="NCBI Taxonomy" id="3028298"/>
    <lineage>
        <taxon>Archaea</taxon>
        <taxon>Methanobacteriati</taxon>
        <taxon>Methanobacteriota</taxon>
        <taxon>Stenosarchaea group</taxon>
        <taxon>Methanomicrobia</taxon>
        <taxon>Methanosarcinales</taxon>
        <taxon>Methanosarcinaceae</taxon>
        <taxon>Methanolapillus</taxon>
    </lineage>
</organism>
<evidence type="ECO:0000313" key="1">
    <source>
        <dbReference type="EMBL" id="WNY26489.1"/>
    </source>
</evidence>
<proteinExistence type="predicted"/>
<dbReference type="Proteomes" id="UP001304970">
    <property type="component" value="Chromosome"/>
</dbReference>